<evidence type="ECO:0000256" key="1">
    <source>
        <dbReference type="ARBA" id="ARBA00006773"/>
    </source>
</evidence>
<feature type="domain" description="Amidohydrolase-related" evidence="7">
    <location>
        <begin position="67"/>
        <end position="349"/>
    </location>
</feature>
<dbReference type="EC" id="3.5.4.2" evidence="2 6"/>
<dbReference type="GO" id="GO:0006146">
    <property type="term" value="P:adenine catabolic process"/>
    <property type="evidence" value="ECO:0007669"/>
    <property type="project" value="InterPro"/>
</dbReference>
<gene>
    <name evidence="6 9" type="primary">ade</name>
    <name evidence="9" type="ORF">H9757_11960</name>
</gene>
<evidence type="ECO:0000256" key="3">
    <source>
        <dbReference type="ARBA" id="ARBA00022801"/>
    </source>
</evidence>
<accession>A0A9D2SZM2</accession>
<dbReference type="AlphaFoldDB" id="A0A9D2SZM2"/>
<evidence type="ECO:0000313" key="9">
    <source>
        <dbReference type="EMBL" id="HJC39750.1"/>
    </source>
</evidence>
<dbReference type="EMBL" id="DWWK01000196">
    <property type="protein sequence ID" value="HJC39750.1"/>
    <property type="molecule type" value="Genomic_DNA"/>
</dbReference>
<dbReference type="HAMAP" id="MF_01518">
    <property type="entry name" value="Adenine_deamin"/>
    <property type="match status" value="1"/>
</dbReference>
<feature type="domain" description="Adenine deaminase C-terminal" evidence="8">
    <location>
        <begin position="398"/>
        <end position="562"/>
    </location>
</feature>
<reference evidence="9" key="1">
    <citation type="journal article" date="2021" name="PeerJ">
        <title>Extensive microbial diversity within the chicken gut microbiome revealed by metagenomics and culture.</title>
        <authorList>
            <person name="Gilroy R."/>
            <person name="Ravi A."/>
            <person name="Getino M."/>
            <person name="Pursley I."/>
            <person name="Horton D.L."/>
            <person name="Alikhan N.F."/>
            <person name="Baker D."/>
            <person name="Gharbi K."/>
            <person name="Hall N."/>
            <person name="Watson M."/>
            <person name="Adriaenssens E.M."/>
            <person name="Foster-Nyarko E."/>
            <person name="Jarju S."/>
            <person name="Secka A."/>
            <person name="Antonio M."/>
            <person name="Oren A."/>
            <person name="Chaudhuri R.R."/>
            <person name="La Ragione R."/>
            <person name="Hildebrand F."/>
            <person name="Pallen M.J."/>
        </authorList>
    </citation>
    <scope>NUCLEOTIDE SEQUENCE</scope>
    <source>
        <strain evidence="9">ChiGjej1B1-1692</strain>
    </source>
</reference>
<dbReference type="PANTHER" id="PTHR11113">
    <property type="entry name" value="N-ACETYLGLUCOSAMINE-6-PHOSPHATE DEACETYLASE"/>
    <property type="match status" value="1"/>
</dbReference>
<evidence type="ECO:0000313" key="10">
    <source>
        <dbReference type="Proteomes" id="UP000823894"/>
    </source>
</evidence>
<comment type="similarity">
    <text evidence="1 6">Belongs to the metallo-dependent hydrolases superfamily. Adenine deaminase family.</text>
</comment>
<dbReference type="Proteomes" id="UP000823894">
    <property type="component" value="Unassembled WGS sequence"/>
</dbReference>
<dbReference type="CDD" id="cd01295">
    <property type="entry name" value="AdeC"/>
    <property type="match status" value="1"/>
</dbReference>
<sequence length="567" mass="61596">MEYTLYQKLSKIALHEQKAGLVLKNAMVVDVFTDEIRQADIAVSDGYIAAVGSSYEGEREVDLSGKYVLPGFMDSHLHLESTMVTPNELVSAAALCGTTTFIVDPHEAANVSGPDGIDYILEQTEHSPANVFVMIPSCVPATEYDDNGCLLTADKMAPYLSSARVLGLGEVMNAPGVIRADRELHRKMDIFRGKVLDGHAPYLPEDELSAYALAGISTDHEASDFDYALEEIRRGIHVHIREGSAAHNLETLVSGIVSRGLPTENFSFCTDDKHIEDILKQGHINYNVRKAVELGLSPVSAIKMATINTARCYGLDHLGAIAPGYQADLIVTDDLRQLNILSVYHKGKALDPSAKPRVSECPASLKNTVHVKPLSRDAFRLPITQDEVPVIRLNASQITTAKVSFHLEKTGNYLPAGGFNKIAAVERHRASGMIGVGICSGYQIRNGAAASSVSHDSHNIIVVGDNDEDMLLAVNEIIRTQGGYSLVSRGTVIDTLPLPVMGLMSDAGFENVNRTLGHMIEEAHRMGVPDDVDPFITLSFLALPVIPEIRVTPRGVLDTVNFEFLSY</sequence>
<evidence type="ECO:0000256" key="4">
    <source>
        <dbReference type="ARBA" id="ARBA00023211"/>
    </source>
</evidence>
<evidence type="ECO:0000259" key="8">
    <source>
        <dbReference type="Pfam" id="PF13382"/>
    </source>
</evidence>
<dbReference type="Gene3D" id="2.30.40.10">
    <property type="entry name" value="Urease, subunit C, domain 1"/>
    <property type="match status" value="1"/>
</dbReference>
<reference evidence="9" key="2">
    <citation type="submission" date="2021-04" db="EMBL/GenBank/DDBJ databases">
        <authorList>
            <person name="Gilroy R."/>
        </authorList>
    </citation>
    <scope>NUCLEOTIDE SEQUENCE</scope>
    <source>
        <strain evidence="9">ChiGjej1B1-1692</strain>
    </source>
</reference>
<dbReference type="InterPro" id="IPR011059">
    <property type="entry name" value="Metal-dep_hydrolase_composite"/>
</dbReference>
<dbReference type="InterPro" id="IPR006679">
    <property type="entry name" value="Adenine_deam"/>
</dbReference>
<dbReference type="NCBIfam" id="TIGR01178">
    <property type="entry name" value="ade"/>
    <property type="match status" value="1"/>
</dbReference>
<dbReference type="InterPro" id="IPR026912">
    <property type="entry name" value="Adenine_deam_C"/>
</dbReference>
<proteinExistence type="inferred from homology"/>
<dbReference type="Pfam" id="PF13382">
    <property type="entry name" value="Adenine_deam_C"/>
    <property type="match status" value="1"/>
</dbReference>
<protein>
    <recommendedName>
        <fullName evidence="2 6">Adenine deaminase</fullName>
        <shortName evidence="6">Adenase</shortName>
        <shortName evidence="6">Adenine aminase</shortName>
        <ecNumber evidence="2 6">3.5.4.2</ecNumber>
    </recommendedName>
</protein>
<dbReference type="Gene3D" id="3.20.20.140">
    <property type="entry name" value="Metal-dependent hydrolases"/>
    <property type="match status" value="1"/>
</dbReference>
<comment type="cofactor">
    <cofactor evidence="6">
        <name>Mn(2+)</name>
        <dbReference type="ChEBI" id="CHEBI:29035"/>
    </cofactor>
</comment>
<name>A0A9D2SZM2_9FIRM</name>
<dbReference type="InterPro" id="IPR032466">
    <property type="entry name" value="Metal_Hydrolase"/>
</dbReference>
<dbReference type="GO" id="GO:0000034">
    <property type="term" value="F:adenine deaminase activity"/>
    <property type="evidence" value="ECO:0007669"/>
    <property type="project" value="UniProtKB-UniRule"/>
</dbReference>
<evidence type="ECO:0000259" key="7">
    <source>
        <dbReference type="Pfam" id="PF01979"/>
    </source>
</evidence>
<organism evidence="9 10">
    <name type="scientific">Candidatus Mediterraneibacter faecigallinarum</name>
    <dbReference type="NCBI Taxonomy" id="2838669"/>
    <lineage>
        <taxon>Bacteria</taxon>
        <taxon>Bacillati</taxon>
        <taxon>Bacillota</taxon>
        <taxon>Clostridia</taxon>
        <taxon>Lachnospirales</taxon>
        <taxon>Lachnospiraceae</taxon>
        <taxon>Mediterraneibacter</taxon>
    </lineage>
</organism>
<comment type="catalytic activity">
    <reaction evidence="5 6">
        <text>adenine + H2O + H(+) = hypoxanthine + NH4(+)</text>
        <dbReference type="Rhea" id="RHEA:23688"/>
        <dbReference type="ChEBI" id="CHEBI:15377"/>
        <dbReference type="ChEBI" id="CHEBI:15378"/>
        <dbReference type="ChEBI" id="CHEBI:16708"/>
        <dbReference type="ChEBI" id="CHEBI:17368"/>
        <dbReference type="ChEBI" id="CHEBI:28938"/>
        <dbReference type="EC" id="3.5.4.2"/>
    </reaction>
</comment>
<keyword evidence="3 6" id="KW-0378">Hydrolase</keyword>
<keyword evidence="4 6" id="KW-0464">Manganese</keyword>
<evidence type="ECO:0000256" key="6">
    <source>
        <dbReference type="HAMAP-Rule" id="MF_01518"/>
    </source>
</evidence>
<comment type="caution">
    <text evidence="9">The sequence shown here is derived from an EMBL/GenBank/DDBJ whole genome shotgun (WGS) entry which is preliminary data.</text>
</comment>
<evidence type="ECO:0000256" key="2">
    <source>
        <dbReference type="ARBA" id="ARBA00012782"/>
    </source>
</evidence>
<dbReference type="SUPFAM" id="SSF51556">
    <property type="entry name" value="Metallo-dependent hydrolases"/>
    <property type="match status" value="1"/>
</dbReference>
<dbReference type="PANTHER" id="PTHR11113:SF2">
    <property type="entry name" value="ADENINE DEAMINASE"/>
    <property type="match status" value="1"/>
</dbReference>
<dbReference type="InterPro" id="IPR006680">
    <property type="entry name" value="Amidohydro-rel"/>
</dbReference>
<dbReference type="SUPFAM" id="SSF51338">
    <property type="entry name" value="Composite domain of metallo-dependent hydrolases"/>
    <property type="match status" value="1"/>
</dbReference>
<dbReference type="Pfam" id="PF01979">
    <property type="entry name" value="Amidohydro_1"/>
    <property type="match status" value="1"/>
</dbReference>
<evidence type="ECO:0000256" key="5">
    <source>
        <dbReference type="ARBA" id="ARBA00047720"/>
    </source>
</evidence>